<evidence type="ECO:0000256" key="12">
    <source>
        <dbReference type="SAM" id="MobiDB-lite"/>
    </source>
</evidence>
<dbReference type="InterPro" id="IPR055260">
    <property type="entry name" value="Ndc80_CH"/>
</dbReference>
<feature type="compositionally biased region" description="Polar residues" evidence="12">
    <location>
        <begin position="1"/>
        <end position="13"/>
    </location>
</feature>
<keyword evidence="15" id="KW-1185">Reference proteome</keyword>
<dbReference type="AlphaFoldDB" id="A0A7M5TQP4"/>
<dbReference type="GO" id="GO:0005737">
    <property type="term" value="C:cytoplasm"/>
    <property type="evidence" value="ECO:0007669"/>
    <property type="project" value="UniProtKB-ARBA"/>
</dbReference>
<dbReference type="GO" id="GO:0005815">
    <property type="term" value="C:microtubule organizing center"/>
    <property type="evidence" value="ECO:0007669"/>
    <property type="project" value="UniProtKB-ARBA"/>
</dbReference>
<keyword evidence="3 10" id="KW-0132">Cell division</keyword>
<comment type="subcellular location">
    <subcellularLocation>
        <location evidence="10">Chromosome</location>
        <location evidence="10">Centromere</location>
        <location evidence="10">Kinetochore</location>
    </subcellularLocation>
    <subcellularLocation>
        <location evidence="10">Nucleus</location>
    </subcellularLocation>
</comment>
<dbReference type="PANTHER" id="PTHR10643">
    <property type="entry name" value="KINETOCHORE PROTEIN NDC80"/>
    <property type="match status" value="1"/>
</dbReference>
<dbReference type="FunFam" id="1.10.418.30:FF:000002">
    <property type="entry name" value="NDC80, kinetochore complex component"/>
    <property type="match status" value="1"/>
</dbReference>
<dbReference type="GO" id="GO:0005634">
    <property type="term" value="C:nucleus"/>
    <property type="evidence" value="ECO:0007669"/>
    <property type="project" value="UniProtKB-SubCell"/>
</dbReference>
<dbReference type="InterPro" id="IPR005550">
    <property type="entry name" value="Kinetochore_Ndc80"/>
</dbReference>
<dbReference type="GO" id="GO:0031262">
    <property type="term" value="C:Ndc80 complex"/>
    <property type="evidence" value="ECO:0007669"/>
    <property type="project" value="UniProtKB-UniRule"/>
</dbReference>
<evidence type="ECO:0000313" key="14">
    <source>
        <dbReference type="EnsemblMetazoa" id="CLYHEMP000444.1"/>
    </source>
</evidence>
<keyword evidence="9 10" id="KW-0137">Centromere</keyword>
<feature type="coiled-coil region" evidence="11">
    <location>
        <begin position="502"/>
        <end position="529"/>
    </location>
</feature>
<evidence type="ECO:0000256" key="11">
    <source>
        <dbReference type="SAM" id="Coils"/>
    </source>
</evidence>
<evidence type="ECO:0000256" key="8">
    <source>
        <dbReference type="ARBA" id="ARBA00023306"/>
    </source>
</evidence>
<dbReference type="OrthoDB" id="6022055at2759"/>
<feature type="region of interest" description="Disordered" evidence="12">
    <location>
        <begin position="1"/>
        <end position="36"/>
    </location>
</feature>
<evidence type="ECO:0000256" key="5">
    <source>
        <dbReference type="ARBA" id="ARBA00022838"/>
    </source>
</evidence>
<dbReference type="InterPro" id="IPR038273">
    <property type="entry name" value="Ndc80_sf"/>
</dbReference>
<comment type="function">
    <text evidence="10">Acts as a component of the essential kinetochore-associated NDC80 complex, which is required for chromosome segregation and spindle checkpoint activity.</text>
</comment>
<dbReference type="RefSeq" id="XP_066920002.1">
    <property type="nucleotide sequence ID" value="XM_067063901.1"/>
</dbReference>
<proteinExistence type="inferred from homology"/>
<dbReference type="Pfam" id="PF03801">
    <property type="entry name" value="Ndc80_HEC"/>
    <property type="match status" value="1"/>
</dbReference>
<dbReference type="PANTHER" id="PTHR10643:SF2">
    <property type="entry name" value="KINETOCHORE PROTEIN NDC80 HOMOLOG"/>
    <property type="match status" value="1"/>
</dbReference>
<feature type="coiled-coil region" evidence="11">
    <location>
        <begin position="244"/>
        <end position="390"/>
    </location>
</feature>
<evidence type="ECO:0000256" key="10">
    <source>
        <dbReference type="RuleBase" id="RU368072"/>
    </source>
</evidence>
<evidence type="ECO:0000259" key="13">
    <source>
        <dbReference type="Pfam" id="PF03801"/>
    </source>
</evidence>
<evidence type="ECO:0000256" key="4">
    <source>
        <dbReference type="ARBA" id="ARBA00022776"/>
    </source>
</evidence>
<accession>A0A7M5TQP4</accession>
<keyword evidence="7 10" id="KW-0539">Nucleus</keyword>
<keyword evidence="4 10" id="KW-0498">Mitosis</keyword>
<feature type="coiled-coil region" evidence="11">
    <location>
        <begin position="421"/>
        <end position="455"/>
    </location>
</feature>
<dbReference type="GO" id="GO:0000226">
    <property type="term" value="P:microtubule cytoskeleton organization"/>
    <property type="evidence" value="ECO:0007669"/>
    <property type="project" value="UniProtKB-ARBA"/>
</dbReference>
<comment type="similarity">
    <text evidence="1 10">Belongs to the NDC80/HEC1 family.</text>
</comment>
<evidence type="ECO:0000256" key="3">
    <source>
        <dbReference type="ARBA" id="ARBA00022618"/>
    </source>
</evidence>
<dbReference type="GO" id="GO:0051301">
    <property type="term" value="P:cell division"/>
    <property type="evidence" value="ECO:0007669"/>
    <property type="project" value="UniProtKB-UniRule"/>
</dbReference>
<evidence type="ECO:0000256" key="6">
    <source>
        <dbReference type="ARBA" id="ARBA00023054"/>
    </source>
</evidence>
<dbReference type="Gene3D" id="1.10.418.30">
    <property type="entry name" value="Ncd80 complex, Ncd80 subunit"/>
    <property type="match status" value="1"/>
</dbReference>
<dbReference type="Proteomes" id="UP000594262">
    <property type="component" value="Unplaced"/>
</dbReference>
<name>A0A7M5TQP4_9CNID</name>
<evidence type="ECO:0000256" key="7">
    <source>
        <dbReference type="ARBA" id="ARBA00023242"/>
    </source>
</evidence>
<evidence type="ECO:0000256" key="9">
    <source>
        <dbReference type="ARBA" id="ARBA00023328"/>
    </source>
</evidence>
<reference evidence="14" key="1">
    <citation type="submission" date="2021-01" db="UniProtKB">
        <authorList>
            <consortium name="EnsemblMetazoa"/>
        </authorList>
    </citation>
    <scope>IDENTIFICATION</scope>
</reference>
<organism evidence="14 15">
    <name type="scientific">Clytia hemisphaerica</name>
    <dbReference type="NCBI Taxonomy" id="252671"/>
    <lineage>
        <taxon>Eukaryota</taxon>
        <taxon>Metazoa</taxon>
        <taxon>Cnidaria</taxon>
        <taxon>Hydrozoa</taxon>
        <taxon>Hydroidolina</taxon>
        <taxon>Leptothecata</taxon>
        <taxon>Obeliida</taxon>
        <taxon>Clytiidae</taxon>
        <taxon>Clytia</taxon>
    </lineage>
</organism>
<dbReference type="GO" id="GO:0051315">
    <property type="term" value="P:attachment of mitotic spindle microtubules to kinetochore"/>
    <property type="evidence" value="ECO:0007669"/>
    <property type="project" value="UniProtKB-UniRule"/>
</dbReference>
<keyword evidence="5 10" id="KW-0995">Kinetochore</keyword>
<evidence type="ECO:0000256" key="1">
    <source>
        <dbReference type="ARBA" id="ARBA00007050"/>
    </source>
</evidence>
<dbReference type="GeneID" id="136807287"/>
<protein>
    <recommendedName>
        <fullName evidence="10">Kinetochore protein NDC80</fullName>
    </recommendedName>
</protein>
<dbReference type="EnsemblMetazoa" id="CLYHEMT000444.1">
    <property type="protein sequence ID" value="CLYHEMP000444.1"/>
    <property type="gene ID" value="CLYHEMG000444"/>
</dbReference>
<sequence>MRKSLATPQQGNGRRSMLGFGSAAAKGQRRGGLPEQKKLIFSANRSRMQNSMVGSKRWSSQGSHAMKDQRPLSNRAFQKQLIDDILEFLSETGYPHSITPKILSAPTTKEFVRVFEHLYGCIDNNFTMANKKVEEEVPKILKLLSYPFTISKSAMFAIGSLHSWPTLLGSLHWMVDLIKTFNSMDIEQVLFQPSFHDEDPTRKHGKTFIEYYTLRYGKYMRNEDEEEDIKLMKNGLETAIIEDAGCSAEDHEMLREEVEALEQELAALEAESDPLEEAIKTKQILEEKIEQDEITIKELLQEHAVQQKQTSNYRRQLEEEDIDYEQLTERFDSIKHKSSEIKRELERLNNESDRLEQQNNEREIRYCRKYDEINSLINQYNDIVKELVQNSDVKQYIGNESLILVFDHNVQDISNTRYRLKSLLTKLAEQLSEDVRQLESEITNKEIEITKMKEAVGDKKEEIPRLSNNIDRLDRLLDDKTSKLKHNTGTFGSIQQQELALENQLQTIYQSVQNEIHCLEEKRLRVEEDGKKLKIEEDDFLQHILTYAKSFQQYKLNVKKGIENLNKNLQSDIQHIDQIQKSYTDSEE</sequence>
<evidence type="ECO:0000256" key="2">
    <source>
        <dbReference type="ARBA" id="ARBA00022454"/>
    </source>
</evidence>
<evidence type="ECO:0000313" key="15">
    <source>
        <dbReference type="Proteomes" id="UP000594262"/>
    </source>
</evidence>
<keyword evidence="2 10" id="KW-0158">Chromosome</keyword>
<feature type="domain" description="Kinetochore protein Ndc80 CH" evidence="13">
    <location>
        <begin position="48"/>
        <end position="183"/>
    </location>
</feature>
<keyword evidence="8 10" id="KW-0131">Cell cycle</keyword>
<keyword evidence="6 11" id="KW-0175">Coiled coil</keyword>
<comment type="subunit">
    <text evidence="10">Component of the NDC80 complex.</text>
</comment>